<dbReference type="Pfam" id="PF00098">
    <property type="entry name" value="zf-CCHC"/>
    <property type="match status" value="1"/>
</dbReference>
<dbReference type="InterPro" id="IPR001878">
    <property type="entry name" value="Znf_CCHC"/>
</dbReference>
<feature type="compositionally biased region" description="Basic residues" evidence="2">
    <location>
        <begin position="59"/>
        <end position="68"/>
    </location>
</feature>
<accession>A0AAP0HEZ4</accession>
<keyword evidence="1" id="KW-0862">Zinc</keyword>
<dbReference type="AlphaFoldDB" id="A0AAP0HEZ4"/>
<dbReference type="SMART" id="SM00343">
    <property type="entry name" value="ZnF_C2HC"/>
    <property type="match status" value="1"/>
</dbReference>
<proteinExistence type="predicted"/>
<gene>
    <name evidence="4" type="ORF">Scep_030965</name>
</gene>
<organism evidence="4 5">
    <name type="scientific">Stephania cephalantha</name>
    <dbReference type="NCBI Taxonomy" id="152367"/>
    <lineage>
        <taxon>Eukaryota</taxon>
        <taxon>Viridiplantae</taxon>
        <taxon>Streptophyta</taxon>
        <taxon>Embryophyta</taxon>
        <taxon>Tracheophyta</taxon>
        <taxon>Spermatophyta</taxon>
        <taxon>Magnoliopsida</taxon>
        <taxon>Ranunculales</taxon>
        <taxon>Menispermaceae</taxon>
        <taxon>Menispermoideae</taxon>
        <taxon>Cissampelideae</taxon>
        <taxon>Stephania</taxon>
    </lineage>
</organism>
<dbReference type="EMBL" id="JBBNAG010000013">
    <property type="protein sequence ID" value="KAK9084494.1"/>
    <property type="molecule type" value="Genomic_DNA"/>
</dbReference>
<name>A0AAP0HEZ4_9MAGN</name>
<evidence type="ECO:0000259" key="3">
    <source>
        <dbReference type="PROSITE" id="PS50158"/>
    </source>
</evidence>
<evidence type="ECO:0000256" key="2">
    <source>
        <dbReference type="SAM" id="MobiDB-lite"/>
    </source>
</evidence>
<feature type="domain" description="CCHC-type" evidence="3">
    <location>
        <begin position="58"/>
        <end position="73"/>
    </location>
</feature>
<dbReference type="GO" id="GO:0003676">
    <property type="term" value="F:nucleic acid binding"/>
    <property type="evidence" value="ECO:0007669"/>
    <property type="project" value="InterPro"/>
</dbReference>
<evidence type="ECO:0000313" key="4">
    <source>
        <dbReference type="EMBL" id="KAK9084494.1"/>
    </source>
</evidence>
<dbReference type="SUPFAM" id="SSF57756">
    <property type="entry name" value="Retrovirus zinc finger-like domains"/>
    <property type="match status" value="1"/>
</dbReference>
<dbReference type="Proteomes" id="UP001419268">
    <property type="component" value="Unassembled WGS sequence"/>
</dbReference>
<protein>
    <recommendedName>
        <fullName evidence="3">CCHC-type domain-containing protein</fullName>
    </recommendedName>
</protein>
<dbReference type="GO" id="GO:0008270">
    <property type="term" value="F:zinc ion binding"/>
    <property type="evidence" value="ECO:0007669"/>
    <property type="project" value="UniProtKB-KW"/>
</dbReference>
<feature type="compositionally biased region" description="Basic and acidic residues" evidence="2">
    <location>
        <begin position="81"/>
        <end position="91"/>
    </location>
</feature>
<reference evidence="4 5" key="1">
    <citation type="submission" date="2024-01" db="EMBL/GenBank/DDBJ databases">
        <title>Genome assemblies of Stephania.</title>
        <authorList>
            <person name="Yang L."/>
        </authorList>
    </citation>
    <scope>NUCLEOTIDE SEQUENCE [LARGE SCALE GENOMIC DNA]</scope>
    <source>
        <strain evidence="4">JXDWG</strain>
        <tissue evidence="4">Leaf</tissue>
    </source>
</reference>
<sequence>MRIPQPVHVITSAPVDRQRAQPQEYCQGRDQRGHDRGQVDRVQRSRSGDGQTGRLESRRCHRCGQRGHLRADCQTPPSPRRASDQARDRAHALVQPDSGVTRQLIEGLFTQTLEPHVVLSTATGDKIYPNRICRDVMIEVDGHQLPADLRVLEYLEFDTLFGMD</sequence>
<evidence type="ECO:0000256" key="1">
    <source>
        <dbReference type="PROSITE-ProRule" id="PRU00047"/>
    </source>
</evidence>
<dbReference type="Pfam" id="PF08284">
    <property type="entry name" value="RVP_2"/>
    <property type="match status" value="1"/>
</dbReference>
<dbReference type="PROSITE" id="PS50158">
    <property type="entry name" value="ZF_CCHC"/>
    <property type="match status" value="1"/>
</dbReference>
<keyword evidence="1" id="KW-0479">Metal-binding</keyword>
<dbReference type="CDD" id="cd00303">
    <property type="entry name" value="retropepsin_like"/>
    <property type="match status" value="1"/>
</dbReference>
<dbReference type="Gene3D" id="4.10.60.10">
    <property type="entry name" value="Zinc finger, CCHC-type"/>
    <property type="match status" value="1"/>
</dbReference>
<keyword evidence="1" id="KW-0863">Zinc-finger</keyword>
<feature type="region of interest" description="Disordered" evidence="2">
    <location>
        <begin position="1"/>
        <end position="95"/>
    </location>
</feature>
<evidence type="ECO:0000313" key="5">
    <source>
        <dbReference type="Proteomes" id="UP001419268"/>
    </source>
</evidence>
<comment type="caution">
    <text evidence="4">The sequence shown here is derived from an EMBL/GenBank/DDBJ whole genome shotgun (WGS) entry which is preliminary data.</text>
</comment>
<dbReference type="InterPro" id="IPR036875">
    <property type="entry name" value="Znf_CCHC_sf"/>
</dbReference>
<keyword evidence="5" id="KW-1185">Reference proteome</keyword>
<feature type="compositionally biased region" description="Basic and acidic residues" evidence="2">
    <location>
        <begin position="27"/>
        <end position="47"/>
    </location>
</feature>